<reference evidence="1 2" key="1">
    <citation type="submission" date="2015-09" db="EMBL/GenBank/DDBJ databases">
        <title>Draft genome of the parasitic nematode Teladorsagia circumcincta isolate WARC Sus (inbred).</title>
        <authorList>
            <person name="Mitreva M."/>
        </authorList>
    </citation>
    <scope>NUCLEOTIDE SEQUENCE [LARGE SCALE GENOMIC DNA]</scope>
    <source>
        <strain evidence="1 2">S</strain>
    </source>
</reference>
<evidence type="ECO:0000313" key="1">
    <source>
        <dbReference type="EMBL" id="PIO65077.1"/>
    </source>
</evidence>
<name>A0A2G9U4A3_TELCI</name>
<dbReference type="EMBL" id="KZ349321">
    <property type="protein sequence ID" value="PIO65077.1"/>
    <property type="molecule type" value="Genomic_DNA"/>
</dbReference>
<evidence type="ECO:0000313" key="2">
    <source>
        <dbReference type="Proteomes" id="UP000230423"/>
    </source>
</evidence>
<accession>A0A2G9U4A3</accession>
<dbReference type="Proteomes" id="UP000230423">
    <property type="component" value="Unassembled WGS sequence"/>
</dbReference>
<dbReference type="AlphaFoldDB" id="A0A2G9U4A3"/>
<proteinExistence type="predicted"/>
<protein>
    <submittedName>
        <fullName evidence="1">Uncharacterized protein</fullName>
    </submittedName>
</protein>
<gene>
    <name evidence="1" type="ORF">TELCIR_13271</name>
</gene>
<keyword evidence="2" id="KW-1185">Reference proteome</keyword>
<organism evidence="1 2">
    <name type="scientific">Teladorsagia circumcincta</name>
    <name type="common">Brown stomach worm</name>
    <name type="synonym">Ostertagia circumcincta</name>
    <dbReference type="NCBI Taxonomy" id="45464"/>
    <lineage>
        <taxon>Eukaryota</taxon>
        <taxon>Metazoa</taxon>
        <taxon>Ecdysozoa</taxon>
        <taxon>Nematoda</taxon>
        <taxon>Chromadorea</taxon>
        <taxon>Rhabditida</taxon>
        <taxon>Rhabditina</taxon>
        <taxon>Rhabditomorpha</taxon>
        <taxon>Strongyloidea</taxon>
        <taxon>Trichostrongylidae</taxon>
        <taxon>Teladorsagia</taxon>
    </lineage>
</organism>
<feature type="non-terminal residue" evidence="1">
    <location>
        <position position="65"/>
    </location>
</feature>
<sequence>MYSLWHKGDHREGRSTLFENYITDDNGRLLLKLDKLEKDDYMKGKVGAEMTRFAVEIELSAVELR</sequence>